<evidence type="ECO:0000313" key="1">
    <source>
        <dbReference type="EMBL" id="MBA4676018.1"/>
    </source>
</evidence>
<organism evidence="1">
    <name type="scientific">Opuntia streptacantha</name>
    <name type="common">Prickly pear cactus</name>
    <name type="synonym">Opuntia cardona</name>
    <dbReference type="NCBI Taxonomy" id="393608"/>
    <lineage>
        <taxon>Eukaryota</taxon>
        <taxon>Viridiplantae</taxon>
        <taxon>Streptophyta</taxon>
        <taxon>Embryophyta</taxon>
        <taxon>Tracheophyta</taxon>
        <taxon>Spermatophyta</taxon>
        <taxon>Magnoliopsida</taxon>
        <taxon>eudicotyledons</taxon>
        <taxon>Gunneridae</taxon>
        <taxon>Pentapetalae</taxon>
        <taxon>Caryophyllales</taxon>
        <taxon>Cactineae</taxon>
        <taxon>Cactaceae</taxon>
        <taxon>Opuntioideae</taxon>
        <taxon>Opuntia</taxon>
    </lineage>
</organism>
<dbReference type="EMBL" id="GISG01269612">
    <property type="protein sequence ID" value="MBA4676018.1"/>
    <property type="molecule type" value="Transcribed_RNA"/>
</dbReference>
<reference evidence="1" key="1">
    <citation type="journal article" date="2013" name="J. Plant Res.">
        <title>Effect of fungi and light on seed germination of three Opuntia species from semiarid lands of central Mexico.</title>
        <authorList>
            <person name="Delgado-Sanchez P."/>
            <person name="Jimenez-Bremont J.F."/>
            <person name="Guerrero-Gonzalez Mde L."/>
            <person name="Flores J."/>
        </authorList>
    </citation>
    <scope>NUCLEOTIDE SEQUENCE</scope>
    <source>
        <tissue evidence="1">Cladode</tissue>
    </source>
</reference>
<name>A0A7C9ASX1_OPUST</name>
<sequence>MDRIPTLTGKLVAIWVIPRRMKDRYANFTIRIDVRMPNLRCKPHSWRVVWIIFWKRHNCIEKTSLIKRIRRSNNGDAPLKKIVLIHQSSGEPIYRVLAKISKLLLEK</sequence>
<accession>A0A7C9ASX1</accession>
<reference evidence="1" key="2">
    <citation type="submission" date="2020-07" db="EMBL/GenBank/DDBJ databases">
        <authorList>
            <person name="Vera ALvarez R."/>
            <person name="Arias-Moreno D.M."/>
            <person name="Jimenez-Jacinto V."/>
            <person name="Jimenez-Bremont J.F."/>
            <person name="Swaminathan K."/>
            <person name="Moose S.P."/>
            <person name="Guerrero-Gonzalez M.L."/>
            <person name="Marino-Ramirez L."/>
            <person name="Landsman D."/>
            <person name="Rodriguez-Kessler M."/>
            <person name="Delgado-Sanchez P."/>
        </authorList>
    </citation>
    <scope>NUCLEOTIDE SEQUENCE</scope>
    <source>
        <tissue evidence="1">Cladode</tissue>
    </source>
</reference>
<proteinExistence type="predicted"/>
<protein>
    <submittedName>
        <fullName evidence="1">Uncharacterized protein</fullName>
    </submittedName>
</protein>
<dbReference type="AlphaFoldDB" id="A0A7C9ASX1"/>